<reference evidence="2" key="2">
    <citation type="submission" date="2016-10" db="EMBL/GenBank/DDBJ databases">
        <authorList>
            <person name="de Groot N.N."/>
        </authorList>
    </citation>
    <scope>NUCLEOTIDE SEQUENCE [LARGE SCALE GENOMIC DNA]</scope>
    <source>
        <strain evidence="2">DSM 44675</strain>
    </source>
</reference>
<evidence type="ECO:0000313" key="1">
    <source>
        <dbReference type="EMBL" id="SEM13574.1"/>
    </source>
</evidence>
<reference evidence="3" key="1">
    <citation type="submission" date="2016-10" db="EMBL/GenBank/DDBJ databases">
        <authorList>
            <person name="Varghese N."/>
            <person name="Submissions S."/>
        </authorList>
    </citation>
    <scope>NUCLEOTIDE SEQUENCE [LARGE SCALE GENOMIC DNA]</scope>
    <source>
        <strain evidence="3">DSM 44675</strain>
    </source>
</reference>
<proteinExistence type="predicted"/>
<dbReference type="AlphaFoldDB" id="A0A1H7WTV8"/>
<dbReference type="EMBL" id="FOAW01000029">
    <property type="protein sequence ID" value="SEM24841.1"/>
    <property type="molecule type" value="Genomic_DNA"/>
</dbReference>
<dbReference type="Proteomes" id="UP000198677">
    <property type="component" value="Unassembled WGS sequence"/>
</dbReference>
<evidence type="ECO:0000313" key="3">
    <source>
        <dbReference type="Proteomes" id="UP000198677"/>
    </source>
</evidence>
<protein>
    <submittedName>
        <fullName evidence="2">Uncharacterized protein</fullName>
    </submittedName>
</protein>
<feature type="non-terminal residue" evidence="2">
    <location>
        <position position="56"/>
    </location>
</feature>
<keyword evidence="3" id="KW-1185">Reference proteome</keyword>
<gene>
    <name evidence="1" type="ORF">SAMN05444583_12383</name>
    <name evidence="2" type="ORF">SAMN05444583_1291</name>
</gene>
<dbReference type="EMBL" id="FOAW01000023">
    <property type="protein sequence ID" value="SEM13574.1"/>
    <property type="molecule type" value="Genomic_DNA"/>
</dbReference>
<evidence type="ECO:0000313" key="2">
    <source>
        <dbReference type="EMBL" id="SEM24841.1"/>
    </source>
</evidence>
<organism evidence="2 3">
    <name type="scientific">Rhodococcus maanshanensis</name>
    <dbReference type="NCBI Taxonomy" id="183556"/>
    <lineage>
        <taxon>Bacteria</taxon>
        <taxon>Bacillati</taxon>
        <taxon>Actinomycetota</taxon>
        <taxon>Actinomycetes</taxon>
        <taxon>Mycobacteriales</taxon>
        <taxon>Nocardiaceae</taxon>
        <taxon>Rhodococcus</taxon>
    </lineage>
</organism>
<sequence length="56" mass="6699">MRAVLYQWMYSSSAVANASLFRYRTWWKSSSLRWPKKFSITALSKQLPLRDIDWVA</sequence>
<name>A0A1H7WTV8_9NOCA</name>
<accession>A0A1H7WTV8</accession>